<dbReference type="GO" id="GO:0004803">
    <property type="term" value="F:transposase activity"/>
    <property type="evidence" value="ECO:0007669"/>
    <property type="project" value="InterPro"/>
</dbReference>
<keyword evidence="7" id="KW-1185">Reference proteome</keyword>
<comment type="similarity">
    <text evidence="2">Belongs to the transposase mutator family.</text>
</comment>
<dbReference type="Proteomes" id="UP000306192">
    <property type="component" value="Unassembled WGS sequence"/>
</dbReference>
<evidence type="ECO:0000256" key="1">
    <source>
        <dbReference type="ARBA" id="ARBA00002190"/>
    </source>
</evidence>
<evidence type="ECO:0000313" key="7">
    <source>
        <dbReference type="Proteomes" id="UP000306192"/>
    </source>
</evidence>
<dbReference type="GO" id="GO:0003677">
    <property type="term" value="F:DNA binding"/>
    <property type="evidence" value="ECO:0007669"/>
    <property type="project" value="UniProtKB-KW"/>
</dbReference>
<comment type="function">
    <text evidence="1">Required for the transposition of the insertion element.</text>
</comment>
<name>A0A4T2BJB0_9MICO</name>
<accession>A0A4T2BJB0</accession>
<dbReference type="EMBL" id="QYRT01000062">
    <property type="protein sequence ID" value="TIH29296.1"/>
    <property type="molecule type" value="Genomic_DNA"/>
</dbReference>
<evidence type="ECO:0000256" key="4">
    <source>
        <dbReference type="ARBA" id="ARBA00023125"/>
    </source>
</evidence>
<sequence>PLERVNKEIKRRTDVVGVFPNPAALLRLAGAVLVEQHDEWEAGDRRYFSESSMLELKTMNDPTTAIEEVTTLPELIAA</sequence>
<protein>
    <submittedName>
        <fullName evidence="6">IS256 family transposase</fullName>
    </submittedName>
</protein>
<keyword evidence="5" id="KW-0233">DNA recombination</keyword>
<keyword evidence="3" id="KW-0815">Transposition</keyword>
<evidence type="ECO:0000256" key="5">
    <source>
        <dbReference type="ARBA" id="ARBA00023172"/>
    </source>
</evidence>
<feature type="non-terminal residue" evidence="6">
    <location>
        <position position="1"/>
    </location>
</feature>
<keyword evidence="4" id="KW-0238">DNA-binding</keyword>
<dbReference type="AlphaFoldDB" id="A0A4T2BJB0"/>
<evidence type="ECO:0000256" key="3">
    <source>
        <dbReference type="ARBA" id="ARBA00022578"/>
    </source>
</evidence>
<comment type="caution">
    <text evidence="6">The sequence shown here is derived from an EMBL/GenBank/DDBJ whole genome shotgun (WGS) entry which is preliminary data.</text>
</comment>
<evidence type="ECO:0000256" key="2">
    <source>
        <dbReference type="ARBA" id="ARBA00010961"/>
    </source>
</evidence>
<gene>
    <name evidence="6" type="ORF">D4765_18070</name>
</gene>
<reference evidence="6 7" key="1">
    <citation type="journal article" date="2019" name="Microorganisms">
        <title>Systematic Affiliation and Genome Analysis of Subtercola vilae DB165(T) with Particular Emphasis on Cold Adaptation of an Isolate from a High-Altitude Cold Volcano Lake.</title>
        <authorList>
            <person name="Villalobos A.S."/>
            <person name="Wiese J."/>
            <person name="Imhoff J.F."/>
            <person name="Dorador C."/>
            <person name="Keller A."/>
            <person name="Hentschel U."/>
        </authorList>
    </citation>
    <scope>NUCLEOTIDE SEQUENCE [LARGE SCALE GENOMIC DNA]</scope>
    <source>
        <strain evidence="6 7">DB165</strain>
    </source>
</reference>
<dbReference type="RefSeq" id="WP_201799370.1">
    <property type="nucleotide sequence ID" value="NZ_QYRT01000062.1"/>
</dbReference>
<organism evidence="6 7">
    <name type="scientific">Subtercola vilae</name>
    <dbReference type="NCBI Taxonomy" id="2056433"/>
    <lineage>
        <taxon>Bacteria</taxon>
        <taxon>Bacillati</taxon>
        <taxon>Actinomycetota</taxon>
        <taxon>Actinomycetes</taxon>
        <taxon>Micrococcales</taxon>
        <taxon>Microbacteriaceae</taxon>
        <taxon>Subtercola</taxon>
    </lineage>
</organism>
<proteinExistence type="inferred from homology"/>
<evidence type="ECO:0000313" key="6">
    <source>
        <dbReference type="EMBL" id="TIH29296.1"/>
    </source>
</evidence>
<dbReference type="GO" id="GO:0006313">
    <property type="term" value="P:DNA transposition"/>
    <property type="evidence" value="ECO:0007669"/>
    <property type="project" value="InterPro"/>
</dbReference>
<dbReference type="InterPro" id="IPR001207">
    <property type="entry name" value="Transposase_mutator"/>
</dbReference>
<dbReference type="Pfam" id="PF00872">
    <property type="entry name" value="Transposase_mut"/>
    <property type="match status" value="1"/>
</dbReference>